<comment type="pathway">
    <text evidence="1">Cofactor biosynthesis; coenzyme A biosynthesis.</text>
</comment>
<name>A0A0D9VBW7_9ORYZ</name>
<protein>
    <recommendedName>
        <fullName evidence="3">Cytidyltransferase-like domain-containing protein</fullName>
    </recommendedName>
</protein>
<feature type="region of interest" description="Disordered" evidence="2">
    <location>
        <begin position="50"/>
        <end position="70"/>
    </location>
</feature>
<keyword evidence="5" id="KW-1185">Reference proteome</keyword>
<dbReference type="NCBIfam" id="NF001985">
    <property type="entry name" value="PRK00777.1"/>
    <property type="match status" value="1"/>
</dbReference>
<dbReference type="AlphaFoldDB" id="A0A0D9VBW7"/>
<reference evidence="4 5" key="1">
    <citation type="submission" date="2012-08" db="EMBL/GenBank/DDBJ databases">
        <title>Oryza genome evolution.</title>
        <authorList>
            <person name="Wing R.A."/>
        </authorList>
    </citation>
    <scope>NUCLEOTIDE SEQUENCE</scope>
</reference>
<dbReference type="PANTHER" id="PTHR10695">
    <property type="entry name" value="DEPHOSPHO-COA KINASE-RELATED"/>
    <property type="match status" value="1"/>
</dbReference>
<evidence type="ECO:0000313" key="5">
    <source>
        <dbReference type="Proteomes" id="UP000032180"/>
    </source>
</evidence>
<dbReference type="Gene3D" id="3.40.50.620">
    <property type="entry name" value="HUPs"/>
    <property type="match status" value="1"/>
</dbReference>
<dbReference type="GO" id="GO:0004140">
    <property type="term" value="F:dephospho-CoA kinase activity"/>
    <property type="evidence" value="ECO:0007669"/>
    <property type="project" value="TreeGrafter"/>
</dbReference>
<sequence length="261" mass="28669">MQSNLSISRNLLSPSSTHHATRATSTFLLLLLLIEFIPFTRLSLVAMEDATSPPSGDPASGELNAGGDGGGGGRQYAAVVIGGTFDRLHQGHHLFLKAAAEFARERIVIGICDGPMLTKKQYAYLIQPIEKRMENVKEYIKSIKPDLEVQVEPIMDPFGPSIVDEALEAIIVRLGFSTQQTVSTLLLPSEYSKETLPGGLAVNRKRADRGLTQLEIEVVELVPEKSTGNKISSTAFRKMEAERELHKQQQETQAVELECRI</sequence>
<feature type="domain" description="Cytidyltransferase-like" evidence="3">
    <location>
        <begin position="80"/>
        <end position="238"/>
    </location>
</feature>
<dbReference type="GO" id="GO:0004595">
    <property type="term" value="F:pantetheine-phosphate adenylyltransferase activity"/>
    <property type="evidence" value="ECO:0007669"/>
    <property type="project" value="TreeGrafter"/>
</dbReference>
<dbReference type="Proteomes" id="UP000032180">
    <property type="component" value="Chromosome 2"/>
</dbReference>
<dbReference type="GO" id="GO:0015937">
    <property type="term" value="P:coenzyme A biosynthetic process"/>
    <property type="evidence" value="ECO:0007669"/>
    <property type="project" value="TreeGrafter"/>
</dbReference>
<dbReference type="SUPFAM" id="SSF52374">
    <property type="entry name" value="Nucleotidylyl transferase"/>
    <property type="match status" value="1"/>
</dbReference>
<proteinExistence type="predicted"/>
<organism evidence="4 5">
    <name type="scientific">Leersia perrieri</name>
    <dbReference type="NCBI Taxonomy" id="77586"/>
    <lineage>
        <taxon>Eukaryota</taxon>
        <taxon>Viridiplantae</taxon>
        <taxon>Streptophyta</taxon>
        <taxon>Embryophyta</taxon>
        <taxon>Tracheophyta</taxon>
        <taxon>Spermatophyta</taxon>
        <taxon>Magnoliopsida</taxon>
        <taxon>Liliopsida</taxon>
        <taxon>Poales</taxon>
        <taxon>Poaceae</taxon>
        <taxon>BOP clade</taxon>
        <taxon>Oryzoideae</taxon>
        <taxon>Oryzeae</taxon>
        <taxon>Oryzinae</taxon>
        <taxon>Leersia</taxon>
    </lineage>
</organism>
<reference evidence="4" key="3">
    <citation type="submission" date="2015-04" db="UniProtKB">
        <authorList>
            <consortium name="EnsemblPlants"/>
        </authorList>
    </citation>
    <scope>IDENTIFICATION</scope>
</reference>
<dbReference type="CDD" id="cd02164">
    <property type="entry name" value="PPAT_CoAS"/>
    <property type="match status" value="1"/>
</dbReference>
<dbReference type="InterPro" id="IPR014729">
    <property type="entry name" value="Rossmann-like_a/b/a_fold"/>
</dbReference>
<evidence type="ECO:0000313" key="4">
    <source>
        <dbReference type="EnsemblPlants" id="LPERR02G02520.2"/>
    </source>
</evidence>
<dbReference type="NCBIfam" id="TIGR00125">
    <property type="entry name" value="cyt_tran_rel"/>
    <property type="match status" value="1"/>
</dbReference>
<dbReference type="InterPro" id="IPR004821">
    <property type="entry name" value="Cyt_trans-like"/>
</dbReference>
<reference evidence="5" key="2">
    <citation type="submission" date="2013-12" db="EMBL/GenBank/DDBJ databases">
        <authorList>
            <person name="Yu Y."/>
            <person name="Lee S."/>
            <person name="de Baynast K."/>
            <person name="Wissotski M."/>
            <person name="Liu L."/>
            <person name="Talag J."/>
            <person name="Goicoechea J."/>
            <person name="Angelova A."/>
            <person name="Jetty R."/>
            <person name="Kudrna D."/>
            <person name="Golser W."/>
            <person name="Rivera L."/>
            <person name="Zhang J."/>
            <person name="Wing R."/>
        </authorList>
    </citation>
    <scope>NUCLEOTIDE SEQUENCE</scope>
</reference>
<dbReference type="Pfam" id="PF01467">
    <property type="entry name" value="CTP_transf_like"/>
    <property type="match status" value="1"/>
</dbReference>
<evidence type="ECO:0000256" key="1">
    <source>
        <dbReference type="ARBA" id="ARBA00004724"/>
    </source>
</evidence>
<accession>A0A0D9VBW7</accession>
<dbReference type="PANTHER" id="PTHR10695:SF46">
    <property type="entry name" value="BIFUNCTIONAL COENZYME A SYNTHASE-RELATED"/>
    <property type="match status" value="1"/>
</dbReference>
<evidence type="ECO:0000256" key="2">
    <source>
        <dbReference type="SAM" id="MobiDB-lite"/>
    </source>
</evidence>
<evidence type="ECO:0000259" key="3">
    <source>
        <dbReference type="Pfam" id="PF01467"/>
    </source>
</evidence>
<dbReference type="Gramene" id="LPERR02G02520.2">
    <property type="protein sequence ID" value="LPERR02G02520.2"/>
    <property type="gene ID" value="LPERR02G02520"/>
</dbReference>
<dbReference type="EnsemblPlants" id="LPERR02G02520.2">
    <property type="protein sequence ID" value="LPERR02G02520.2"/>
    <property type="gene ID" value="LPERR02G02520"/>
</dbReference>